<reference evidence="3 4" key="1">
    <citation type="submission" date="2018-09" db="EMBL/GenBank/DDBJ databases">
        <authorList>
            <person name="Peiro R."/>
            <person name="Begona"/>
            <person name="Cbmso G."/>
            <person name="Lopez M."/>
            <person name="Gonzalez S."/>
        </authorList>
    </citation>
    <scope>NUCLEOTIDE SEQUENCE [LARGE SCALE GENOMIC DNA]</scope>
</reference>
<feature type="compositionally biased region" description="Polar residues" evidence="2">
    <location>
        <begin position="729"/>
        <end position="740"/>
    </location>
</feature>
<organism evidence="3 4">
    <name type="scientific">Leishmania braziliensis MHOM/BR/75/M2904</name>
    <dbReference type="NCBI Taxonomy" id="420245"/>
    <lineage>
        <taxon>Eukaryota</taxon>
        <taxon>Discoba</taxon>
        <taxon>Euglenozoa</taxon>
        <taxon>Kinetoplastea</taxon>
        <taxon>Metakinetoplastina</taxon>
        <taxon>Trypanosomatida</taxon>
        <taxon>Trypanosomatidae</taxon>
        <taxon>Leishmaniinae</taxon>
        <taxon>Leishmania</taxon>
        <taxon>Leishmania braziliensis species complex</taxon>
    </lineage>
</organism>
<feature type="compositionally biased region" description="Polar residues" evidence="2">
    <location>
        <begin position="26"/>
        <end position="38"/>
    </location>
</feature>
<feature type="compositionally biased region" description="Low complexity" evidence="2">
    <location>
        <begin position="643"/>
        <end position="655"/>
    </location>
</feature>
<feature type="compositionally biased region" description="Basic and acidic residues" evidence="2">
    <location>
        <begin position="561"/>
        <end position="581"/>
    </location>
</feature>
<dbReference type="AlphaFoldDB" id="A0A3P3YX41"/>
<dbReference type="Pfam" id="PF01026">
    <property type="entry name" value="TatD_DNase"/>
    <property type="match status" value="1"/>
</dbReference>
<dbReference type="PANTHER" id="PTHR10060:SF47">
    <property type="entry name" value="TATD RELATED DNASE"/>
    <property type="match status" value="1"/>
</dbReference>
<dbReference type="GO" id="GO:0008296">
    <property type="term" value="F:3'-5'-DNA exonuclease activity"/>
    <property type="evidence" value="ECO:0007669"/>
    <property type="project" value="TreeGrafter"/>
</dbReference>
<dbReference type="RefSeq" id="XP_001561655.2">
    <property type="nucleotide sequence ID" value="XM_001561605.2"/>
</dbReference>
<feature type="region of interest" description="Disordered" evidence="2">
    <location>
        <begin position="498"/>
        <end position="538"/>
    </location>
</feature>
<gene>
    <name evidence="3" type="ORF">LBRM2904_03.0730</name>
</gene>
<name>A0A3P3YX41_LEIBR</name>
<dbReference type="InterPro" id="IPR032466">
    <property type="entry name" value="Metal_Hydrolase"/>
</dbReference>
<keyword evidence="1" id="KW-0378">Hydrolase</keyword>
<dbReference type="SUPFAM" id="SSF51556">
    <property type="entry name" value="Metallo-dependent hydrolases"/>
    <property type="match status" value="1"/>
</dbReference>
<feature type="compositionally biased region" description="Basic residues" evidence="2">
    <location>
        <begin position="757"/>
        <end position="771"/>
    </location>
</feature>
<dbReference type="GO" id="GO:0005829">
    <property type="term" value="C:cytosol"/>
    <property type="evidence" value="ECO:0007669"/>
    <property type="project" value="TreeGrafter"/>
</dbReference>
<dbReference type="PANTHER" id="PTHR10060">
    <property type="entry name" value="TATD FAMILY DEOXYRIBONUCLEASE"/>
    <property type="match status" value="1"/>
</dbReference>
<proteinExistence type="predicted"/>
<dbReference type="Gene3D" id="3.20.20.140">
    <property type="entry name" value="Metal-dependent hydrolases"/>
    <property type="match status" value="1"/>
</dbReference>
<dbReference type="EMBL" id="LS997602">
    <property type="protein sequence ID" value="SYZ62535.1"/>
    <property type="molecule type" value="Genomic_DNA"/>
</dbReference>
<dbReference type="VEuPathDB" id="TriTrypDB:LbrM.03.0650"/>
<sequence>MGFVDRGGGREAKGSSLRRSKKNPGAPTTKNKSASKSYTTPTTRSTPMPPPVCLPVLKALIAPTASEGTAAKATAASTVAGYEKALAAVHAAAQAGGSLHIDAAVALLSRKLKEDQEGIFRRAVEEGKLAAMVCWCGEVERQSLLLDTCAQHNKLYRGALEQQQEQYSTTGSHVRHVHFKKDYTAPPGAVVASITTEAMASPSSAKAGVTLYAVLGIHVNNIDRLNIQLHGQWVKELERNVKHSDVVGVLTGLNLSRDHGTHYAQERLFKECWRVAAEVHLPLVLHLYAVDAASLTETVNHAAKLLDELLAAALAATDEDDDAAGAAPSAVVLYDALRVLHASTAMRKLLRAHHPAAETTAAVAAVPFYALVTADGLALTKEEDGEAEGTTAAASGPSAEALAALLPPRAQIASSAAVHLSQLLIGTGAPWGTPQNLPDPHLRTLPNEPGNYTYVLQTLYDTMQAPTAVAALTLAELSAIVVVNHLRVFLHECIVAPPPQQQQSSSGDTTTTDAAQQQQRQWAESQQPGAVAGLEDSDAKRDLEALLVEAAKERERLVQERLREEEAREQARSEELQEKRSKREKKKNVKANNRSNFTHFRNKDFAPRQSKQERLTHLREVGSREESDADVDGKEDAREKALSSTSASSESDSNSGDGAAEPNSLAAEVERLLQANAAHCDQKSVAQRQPAEGTKGKGKKALPGSGKAHSTANTKEGQQHGAGAGGNVENESLDNSSDTGEAQDPTGPTMVRAKMQISRRQRKRQQKRQQQQHRGDDSSDDDA</sequence>
<feature type="compositionally biased region" description="Low complexity" evidence="2">
    <location>
        <begin position="501"/>
        <end position="528"/>
    </location>
</feature>
<evidence type="ECO:0000313" key="3">
    <source>
        <dbReference type="EMBL" id="SYZ62535.1"/>
    </source>
</evidence>
<evidence type="ECO:0000256" key="2">
    <source>
        <dbReference type="SAM" id="MobiDB-lite"/>
    </source>
</evidence>
<feature type="compositionally biased region" description="Basic and acidic residues" evidence="2">
    <location>
        <begin position="601"/>
        <end position="641"/>
    </location>
</feature>
<evidence type="ECO:0000256" key="1">
    <source>
        <dbReference type="ARBA" id="ARBA00022722"/>
    </source>
</evidence>
<evidence type="ECO:0000313" key="4">
    <source>
        <dbReference type="Proteomes" id="UP000319462"/>
    </source>
</evidence>
<feature type="region of interest" description="Disordered" evidence="2">
    <location>
        <begin position="561"/>
        <end position="783"/>
    </location>
</feature>
<accession>A0A3P3YX41</accession>
<feature type="region of interest" description="Disordered" evidence="2">
    <location>
        <begin position="1"/>
        <end position="50"/>
    </location>
</feature>
<dbReference type="InterPro" id="IPR001130">
    <property type="entry name" value="TatD-like"/>
</dbReference>
<dbReference type="KEGG" id="lbz:LBRM_03_0650"/>
<keyword evidence="1" id="KW-0540">Nuclease</keyword>
<dbReference type="InterPro" id="IPR050891">
    <property type="entry name" value="TatD-type_Hydrolase"/>
</dbReference>
<protein>
    <submittedName>
        <fullName evidence="3">TatD_related_DNase</fullName>
    </submittedName>
</protein>
<dbReference type="Proteomes" id="UP000319462">
    <property type="component" value="Chromosome 3"/>
</dbReference>